<evidence type="ECO:0000256" key="2">
    <source>
        <dbReference type="ARBA" id="ARBA00022576"/>
    </source>
</evidence>
<dbReference type="InterPro" id="IPR004636">
    <property type="entry name" value="AcOrn/SuccOrn_fam"/>
</dbReference>
<dbReference type="Gene3D" id="3.90.1150.10">
    <property type="entry name" value="Aspartate Aminotransferase, domain 1"/>
    <property type="match status" value="1"/>
</dbReference>
<keyword evidence="1 6" id="KW-0055">Arginine biosynthesis</keyword>
<dbReference type="GO" id="GO:0006526">
    <property type="term" value="P:L-arginine biosynthetic process"/>
    <property type="evidence" value="ECO:0007669"/>
    <property type="project" value="UniProtKB-UniRule"/>
</dbReference>
<dbReference type="CDD" id="cd00610">
    <property type="entry name" value="OAT_like"/>
    <property type="match status" value="1"/>
</dbReference>
<feature type="binding site" evidence="6">
    <location>
        <position position="137"/>
    </location>
    <ligand>
        <name>pyridoxal 5'-phosphate</name>
        <dbReference type="ChEBI" id="CHEBI:597326"/>
    </ligand>
</feature>
<dbReference type="NCBIfam" id="NF002325">
    <property type="entry name" value="PRK01278.1"/>
    <property type="match status" value="1"/>
</dbReference>
<dbReference type="Gene3D" id="3.40.640.10">
    <property type="entry name" value="Type I PLP-dependent aspartate aminotransferase-like (Major domain)"/>
    <property type="match status" value="1"/>
</dbReference>
<dbReference type="EMBL" id="VOHM01000032">
    <property type="protein sequence ID" value="TWT20999.1"/>
    <property type="molecule type" value="Genomic_DNA"/>
</dbReference>
<dbReference type="SUPFAM" id="SSF53383">
    <property type="entry name" value="PLP-dependent transferases"/>
    <property type="match status" value="1"/>
</dbReference>
<dbReference type="GO" id="GO:0005737">
    <property type="term" value="C:cytoplasm"/>
    <property type="evidence" value="ECO:0007669"/>
    <property type="project" value="UniProtKB-SubCell"/>
</dbReference>
<dbReference type="AlphaFoldDB" id="A0A5C5U580"/>
<keyword evidence="2 6" id="KW-0032">Aminotransferase</keyword>
<name>A0A5C5U580_9CORY</name>
<gene>
    <name evidence="6" type="primary">argD</name>
    <name evidence="7" type="ORF">FRX94_11460</name>
</gene>
<keyword evidence="5 6" id="KW-0663">Pyridoxal phosphate</keyword>
<dbReference type="InterPro" id="IPR015421">
    <property type="entry name" value="PyrdxlP-dep_Trfase_major"/>
</dbReference>
<evidence type="ECO:0000313" key="8">
    <source>
        <dbReference type="Proteomes" id="UP000320791"/>
    </source>
</evidence>
<feature type="binding site" evidence="6">
    <location>
        <begin position="111"/>
        <end position="112"/>
    </location>
    <ligand>
        <name>pyridoxal 5'-phosphate</name>
        <dbReference type="ChEBI" id="CHEBI:597326"/>
    </ligand>
</feature>
<dbReference type="GO" id="GO:0042802">
    <property type="term" value="F:identical protein binding"/>
    <property type="evidence" value="ECO:0007669"/>
    <property type="project" value="TreeGrafter"/>
</dbReference>
<dbReference type="HAMAP" id="MF_01107">
    <property type="entry name" value="ArgD_aminotrans_3"/>
    <property type="match status" value="1"/>
</dbReference>
<evidence type="ECO:0000313" key="7">
    <source>
        <dbReference type="EMBL" id="TWT20999.1"/>
    </source>
</evidence>
<dbReference type="PANTHER" id="PTHR11986:SF79">
    <property type="entry name" value="ACETYLORNITHINE AMINOTRANSFERASE, MITOCHONDRIAL"/>
    <property type="match status" value="1"/>
</dbReference>
<comment type="similarity">
    <text evidence="6">Belongs to the class-III pyridoxal-phosphate-dependent aminotransferase family. ArgD subfamily.</text>
</comment>
<accession>A0A5C5U580</accession>
<evidence type="ECO:0000256" key="6">
    <source>
        <dbReference type="HAMAP-Rule" id="MF_01107"/>
    </source>
</evidence>
<comment type="pathway">
    <text evidence="6">Amino-acid biosynthesis; L-arginine biosynthesis; N(2)-acetyl-L-ornithine from L-glutamate: step 4/4.</text>
</comment>
<dbReference type="FunFam" id="3.40.640.10:FF:000004">
    <property type="entry name" value="Acetylornithine aminotransferase"/>
    <property type="match status" value="1"/>
</dbReference>
<dbReference type="GO" id="GO:0030170">
    <property type="term" value="F:pyridoxal phosphate binding"/>
    <property type="evidence" value="ECO:0007669"/>
    <property type="project" value="InterPro"/>
</dbReference>
<dbReference type="InterPro" id="IPR015424">
    <property type="entry name" value="PyrdxlP-dep_Trfase"/>
</dbReference>
<feature type="modified residue" description="N6-(pyridoxal phosphate)lysine" evidence="6">
    <location>
        <position position="254"/>
    </location>
</feature>
<comment type="caution">
    <text evidence="7">The sequence shown here is derived from an EMBL/GenBank/DDBJ whole genome shotgun (WGS) entry which is preliminary data.</text>
</comment>
<feature type="binding site" evidence="6">
    <location>
        <position position="140"/>
    </location>
    <ligand>
        <name>N(2)-acetyl-L-ornithine</name>
        <dbReference type="ChEBI" id="CHEBI:57805"/>
    </ligand>
</feature>
<evidence type="ECO:0000256" key="3">
    <source>
        <dbReference type="ARBA" id="ARBA00022605"/>
    </source>
</evidence>
<keyword evidence="3 6" id="KW-0028">Amino-acid biosynthesis</keyword>
<comment type="subunit">
    <text evidence="6">Homodimer.</text>
</comment>
<dbReference type="UniPathway" id="UPA00068">
    <property type="reaction ID" value="UER00109"/>
</dbReference>
<protein>
    <recommendedName>
        <fullName evidence="6">Acetylornithine aminotransferase</fullName>
        <shortName evidence="6">ACOAT</shortName>
        <ecNumber evidence="6">2.6.1.11</ecNumber>
    </recommendedName>
</protein>
<comment type="subcellular location">
    <subcellularLocation>
        <location evidence="6">Cytoplasm</location>
    </subcellularLocation>
</comment>
<dbReference type="PROSITE" id="PS00600">
    <property type="entry name" value="AA_TRANSFER_CLASS_3"/>
    <property type="match status" value="1"/>
</dbReference>
<feature type="binding site" evidence="6">
    <location>
        <begin position="225"/>
        <end position="228"/>
    </location>
    <ligand>
        <name>pyridoxal 5'-phosphate</name>
        <dbReference type="ChEBI" id="CHEBI:597326"/>
    </ligand>
</feature>
<organism evidence="7 8">
    <name type="scientific">Corynebacterium canis</name>
    <dbReference type="NCBI Taxonomy" id="679663"/>
    <lineage>
        <taxon>Bacteria</taxon>
        <taxon>Bacillati</taxon>
        <taxon>Actinomycetota</taxon>
        <taxon>Actinomycetes</taxon>
        <taxon>Mycobacteriales</taxon>
        <taxon>Corynebacteriaceae</taxon>
        <taxon>Corynebacterium</taxon>
    </lineage>
</organism>
<dbReference type="Pfam" id="PF00202">
    <property type="entry name" value="Aminotran_3"/>
    <property type="match status" value="1"/>
</dbReference>
<dbReference type="InterPro" id="IPR015422">
    <property type="entry name" value="PyrdxlP-dep_Trfase_small"/>
</dbReference>
<dbReference type="InterPro" id="IPR005814">
    <property type="entry name" value="Aminotrans_3"/>
</dbReference>
<reference evidence="7 8" key="1">
    <citation type="submission" date="2019-08" db="EMBL/GenBank/DDBJ databases">
        <authorList>
            <person name="Lei W."/>
        </authorList>
    </citation>
    <scope>NUCLEOTIDE SEQUENCE [LARGE SCALE GENOMIC DNA]</scope>
    <source>
        <strain evidence="7 8">CCUG 58627</strain>
    </source>
</reference>
<dbReference type="InterPro" id="IPR049704">
    <property type="entry name" value="Aminotrans_3_PPA_site"/>
</dbReference>
<dbReference type="PANTHER" id="PTHR11986">
    <property type="entry name" value="AMINOTRANSFERASE CLASS III"/>
    <property type="match status" value="1"/>
</dbReference>
<keyword evidence="8" id="KW-1185">Reference proteome</keyword>
<dbReference type="NCBIfam" id="NF002874">
    <property type="entry name" value="PRK03244.1"/>
    <property type="match status" value="1"/>
</dbReference>
<comment type="miscellaneous">
    <text evidence="6">May also have succinyldiaminopimelate aminotransferase activity, thus carrying out the corresponding step in lysine biosynthesis.</text>
</comment>
<proteinExistence type="inferred from homology"/>
<dbReference type="NCBIfam" id="TIGR00707">
    <property type="entry name" value="argD"/>
    <property type="match status" value="1"/>
</dbReference>
<dbReference type="Proteomes" id="UP000320791">
    <property type="component" value="Unassembled WGS sequence"/>
</dbReference>
<dbReference type="EC" id="2.6.1.11" evidence="6"/>
<feature type="binding site" evidence="6">
    <location>
        <position position="282"/>
    </location>
    <ligand>
        <name>N(2)-acetyl-L-ornithine</name>
        <dbReference type="ChEBI" id="CHEBI:57805"/>
    </ligand>
</feature>
<dbReference type="PIRSF" id="PIRSF000521">
    <property type="entry name" value="Transaminase_4ab_Lys_Orn"/>
    <property type="match status" value="1"/>
</dbReference>
<evidence type="ECO:0000256" key="4">
    <source>
        <dbReference type="ARBA" id="ARBA00022679"/>
    </source>
</evidence>
<dbReference type="OrthoDB" id="9801052at2"/>
<comment type="catalytic activity">
    <reaction evidence="6">
        <text>N(2)-acetyl-L-ornithine + 2-oxoglutarate = N-acetyl-L-glutamate 5-semialdehyde + L-glutamate</text>
        <dbReference type="Rhea" id="RHEA:18049"/>
        <dbReference type="ChEBI" id="CHEBI:16810"/>
        <dbReference type="ChEBI" id="CHEBI:29123"/>
        <dbReference type="ChEBI" id="CHEBI:29985"/>
        <dbReference type="ChEBI" id="CHEBI:57805"/>
        <dbReference type="EC" id="2.6.1.11"/>
    </reaction>
</comment>
<feature type="binding site" evidence="6">
    <location>
        <position position="283"/>
    </location>
    <ligand>
        <name>pyridoxal 5'-phosphate</name>
        <dbReference type="ChEBI" id="CHEBI:597326"/>
    </ligand>
</feature>
<keyword evidence="4 6" id="KW-0808">Transferase</keyword>
<evidence type="ECO:0000256" key="5">
    <source>
        <dbReference type="ARBA" id="ARBA00022898"/>
    </source>
</evidence>
<dbReference type="InterPro" id="IPR050103">
    <property type="entry name" value="Class-III_PLP-dep_AT"/>
</dbReference>
<evidence type="ECO:0000256" key="1">
    <source>
        <dbReference type="ARBA" id="ARBA00022571"/>
    </source>
</evidence>
<comment type="cofactor">
    <cofactor evidence="6">
        <name>pyridoxal 5'-phosphate</name>
        <dbReference type="ChEBI" id="CHEBI:597326"/>
    </cofactor>
    <text evidence="6">Binds 1 pyridoxal phosphate per subunit.</text>
</comment>
<sequence length="399" mass="41532">MSDLLAQWSERMMDNYGTPPLALVSGSGATVVDEQGRSHIDMLAGIAVNSLGYGHPALVRSISEQAAKLGHTSNLFASAPALSVAGTLIQRFARDDAALAAATRVFFCNSGAEANEAAFKIARLTGRSRILAAVNGFHGRTMGALALTGQPDKRNPFAPLPTGVEFFPYGDAGYLAKLVAVNPKDVAAIVLEPIQGETGVIPAPEGFLAAARQLCDAHGILLIFDEVQTGVGRTGTFFAHQAEGVTPDVVTMAKGLGGGLPIGACLAHGPAAKLFTPGSHGTTFGGNPVACAAAETVLEIIDDDFCQEVTAKGAWLKEALEAVPGVEQVRGRGLMLGAVLRQPIARQAVARGFDFGVILNAPNERVIRLTPPLVISGVELREGVARIAELLHTLEGEHP</sequence>
<dbReference type="RefSeq" id="WP_146325480.1">
    <property type="nucleotide sequence ID" value="NZ_BAABLR010000062.1"/>
</dbReference>
<keyword evidence="6" id="KW-0963">Cytoplasm</keyword>
<dbReference type="GO" id="GO:0003992">
    <property type="term" value="F:N2-acetyl-L-ornithine:2-oxoglutarate 5-aminotransferase activity"/>
    <property type="evidence" value="ECO:0007669"/>
    <property type="project" value="UniProtKB-UniRule"/>
</dbReference>